<keyword evidence="5" id="KW-0834">Unfolded protein response</keyword>
<dbReference type="GeneID" id="105366890"/>
<dbReference type="PANTHER" id="PTHR12943">
    <property type="entry name" value="HOMOCYSTEINE-RESPONSIVE ENDOPLASMIC RETICULUM-RESIDENT UNIQUITIN-LIKE DOMAIN HERPUD PROTEIN FAMILY MEMBER"/>
    <property type="match status" value="1"/>
</dbReference>
<dbReference type="CTD" id="34065"/>
<accession>A0AAJ7E135</accession>
<sequence>MKNCIIKLIIKVSNQLIEDQTIICNENWSIAQLKEHLSIVYPNNPKPINQNLFYCGQLLSNSKCLKNIFQDDENNEKIYILYLILNLSLNNLSRNLEIKHIDDNEKSKSMIKLHSCWERIIPTYEFYCHYSYLNENQIVWIKQAYEYYLSYYMQLVTTQGSDFSQLFWNFQKFDITSHNVISNENQRQQMILYQADVDLTNFNNENNNANGRDDIFLGNNRDWLDNFYVLSRIVILFSIVYFYSSPLRFIIVTFSGFLIYLYHQGFFNTRPFVIIDNNNAYVENNNQIEQDENHIPGIRPHQLTNRNEFSIGTYYNENIQRPGVLSFTWIFFSSFFASLVPDHPNIG</sequence>
<dbReference type="PROSITE" id="PS50053">
    <property type="entry name" value="UBIQUITIN_2"/>
    <property type="match status" value="1"/>
</dbReference>
<dbReference type="Gene3D" id="3.10.20.90">
    <property type="entry name" value="Phosphatidylinositol 3-kinase Catalytic Subunit, Chain A, domain 1"/>
    <property type="match status" value="1"/>
</dbReference>
<feature type="domain" description="Ubiquitin-like" evidence="7">
    <location>
        <begin position="6"/>
        <end position="67"/>
    </location>
</feature>
<evidence type="ECO:0000313" key="9">
    <source>
        <dbReference type="RefSeq" id="XP_011503788.1"/>
    </source>
</evidence>
<dbReference type="Proteomes" id="UP000695007">
    <property type="component" value="Unplaced"/>
</dbReference>
<evidence type="ECO:0000256" key="6">
    <source>
        <dbReference type="SAM" id="Phobius"/>
    </source>
</evidence>
<dbReference type="FunFam" id="3.10.20.90:FF:000046">
    <property type="entry name" value="Homocysteine-responsive endoplasmic reticulum-resident ubiquitin-like domain member 2 protein"/>
    <property type="match status" value="1"/>
</dbReference>
<dbReference type="GO" id="GO:0016020">
    <property type="term" value="C:membrane"/>
    <property type="evidence" value="ECO:0007669"/>
    <property type="project" value="UniProtKB-SubCell"/>
</dbReference>
<dbReference type="PANTHER" id="PTHR12943:SF27">
    <property type="entry name" value="HOMOCYSTEINE-INDUCED ENDOPLASMIC RETICULUM PROTEIN, ISOFORM A"/>
    <property type="match status" value="1"/>
</dbReference>
<gene>
    <name evidence="9" type="primary">LOC105366890</name>
</gene>
<keyword evidence="3 6" id="KW-1133">Transmembrane helix</keyword>
<comment type="subcellular location">
    <subcellularLocation>
        <location evidence="1">Membrane</location>
    </subcellularLocation>
</comment>
<organism evidence="8 9">
    <name type="scientific">Ceratosolen solmsi marchali</name>
    <dbReference type="NCBI Taxonomy" id="326594"/>
    <lineage>
        <taxon>Eukaryota</taxon>
        <taxon>Metazoa</taxon>
        <taxon>Ecdysozoa</taxon>
        <taxon>Arthropoda</taxon>
        <taxon>Hexapoda</taxon>
        <taxon>Insecta</taxon>
        <taxon>Pterygota</taxon>
        <taxon>Neoptera</taxon>
        <taxon>Endopterygota</taxon>
        <taxon>Hymenoptera</taxon>
        <taxon>Apocrita</taxon>
        <taxon>Proctotrupomorpha</taxon>
        <taxon>Chalcidoidea</taxon>
        <taxon>Agaonidae</taxon>
        <taxon>Agaoninae</taxon>
        <taxon>Ceratosolen</taxon>
    </lineage>
</organism>
<evidence type="ECO:0000256" key="3">
    <source>
        <dbReference type="ARBA" id="ARBA00022989"/>
    </source>
</evidence>
<reference evidence="9" key="1">
    <citation type="submission" date="2025-08" db="UniProtKB">
        <authorList>
            <consortium name="RefSeq"/>
        </authorList>
    </citation>
    <scope>IDENTIFICATION</scope>
</reference>
<evidence type="ECO:0000256" key="2">
    <source>
        <dbReference type="ARBA" id="ARBA00022692"/>
    </source>
</evidence>
<proteinExistence type="predicted"/>
<keyword evidence="8" id="KW-1185">Reference proteome</keyword>
<evidence type="ECO:0000313" key="8">
    <source>
        <dbReference type="Proteomes" id="UP000695007"/>
    </source>
</evidence>
<evidence type="ECO:0000256" key="1">
    <source>
        <dbReference type="ARBA" id="ARBA00004370"/>
    </source>
</evidence>
<keyword evidence="4 6" id="KW-0472">Membrane</keyword>
<dbReference type="KEGG" id="csol:105366890"/>
<dbReference type="AlphaFoldDB" id="A0AAJ7E135"/>
<dbReference type="InterPro" id="IPR029071">
    <property type="entry name" value="Ubiquitin-like_domsf"/>
</dbReference>
<evidence type="ECO:0000259" key="7">
    <source>
        <dbReference type="PROSITE" id="PS50053"/>
    </source>
</evidence>
<dbReference type="InterPro" id="IPR000626">
    <property type="entry name" value="Ubiquitin-like_dom"/>
</dbReference>
<dbReference type="SUPFAM" id="SSF54236">
    <property type="entry name" value="Ubiquitin-like"/>
    <property type="match status" value="1"/>
</dbReference>
<name>A0AAJ7E135_9HYME</name>
<feature type="transmembrane region" description="Helical" evidence="6">
    <location>
        <begin position="249"/>
        <end position="267"/>
    </location>
</feature>
<keyword evidence="2 6" id="KW-0812">Transmembrane</keyword>
<dbReference type="InterPro" id="IPR039751">
    <property type="entry name" value="HERPUD1/2"/>
</dbReference>
<evidence type="ECO:0000256" key="5">
    <source>
        <dbReference type="ARBA" id="ARBA00023230"/>
    </source>
</evidence>
<evidence type="ECO:0000256" key="4">
    <source>
        <dbReference type="ARBA" id="ARBA00023136"/>
    </source>
</evidence>
<protein>
    <submittedName>
        <fullName evidence="9">Homocysteine-responsive endoplasmic reticulum-resident ubiquitin-like domain member 2 protein</fullName>
    </submittedName>
</protein>
<dbReference type="RefSeq" id="XP_011503788.1">
    <property type="nucleotide sequence ID" value="XM_011505486.1"/>
</dbReference>
<dbReference type="GO" id="GO:0030968">
    <property type="term" value="P:endoplasmic reticulum unfolded protein response"/>
    <property type="evidence" value="ECO:0007669"/>
    <property type="project" value="TreeGrafter"/>
</dbReference>